<dbReference type="SUPFAM" id="SSF46689">
    <property type="entry name" value="Homeodomain-like"/>
    <property type="match status" value="1"/>
</dbReference>
<dbReference type="InterPro" id="IPR035451">
    <property type="entry name" value="Ada-like_dom_sf"/>
</dbReference>
<dbReference type="EC" id="3.2.2.21" evidence="3"/>
<dbReference type="InterPro" id="IPR037046">
    <property type="entry name" value="AlkA_N_sf"/>
</dbReference>
<dbReference type="InterPro" id="IPR023170">
    <property type="entry name" value="HhH_base_excis_C"/>
</dbReference>
<evidence type="ECO:0000259" key="14">
    <source>
        <dbReference type="PROSITE" id="PS01124"/>
    </source>
</evidence>
<keyword evidence="9" id="KW-0805">Transcription regulation</keyword>
<dbReference type="Gene3D" id="1.10.1670.10">
    <property type="entry name" value="Helix-hairpin-Helix base-excision DNA repair enzymes (C-terminal)"/>
    <property type="match status" value="1"/>
</dbReference>
<dbReference type="GO" id="GO:0043565">
    <property type="term" value="F:sequence-specific DNA binding"/>
    <property type="evidence" value="ECO:0007669"/>
    <property type="project" value="InterPro"/>
</dbReference>
<reference evidence="15" key="1">
    <citation type="submission" date="2021-04" db="EMBL/GenBank/DDBJ databases">
        <title>The complete genome sequence of Caulobacter sp. S6.</title>
        <authorList>
            <person name="Tang Y."/>
            <person name="Ouyang W."/>
            <person name="Liu Q."/>
            <person name="Huang B."/>
            <person name="Guo Z."/>
            <person name="Lei P."/>
        </authorList>
    </citation>
    <scope>NUCLEOTIDE SEQUENCE</scope>
    <source>
        <strain evidence="15">S6</strain>
    </source>
</reference>
<evidence type="ECO:0000256" key="11">
    <source>
        <dbReference type="ARBA" id="ARBA00023159"/>
    </source>
</evidence>
<proteinExistence type="predicted"/>
<evidence type="ECO:0000256" key="4">
    <source>
        <dbReference type="ARBA" id="ARBA00022603"/>
    </source>
</evidence>
<keyword evidence="8" id="KW-0862">Zinc</keyword>
<protein>
    <recommendedName>
        <fullName evidence="3">DNA-3-methyladenine glycosylase II</fullName>
        <ecNumber evidence="3">3.2.2.21</ecNumber>
    </recommendedName>
</protein>
<dbReference type="KEGG" id="caul:KCG34_04495"/>
<evidence type="ECO:0000256" key="5">
    <source>
        <dbReference type="ARBA" id="ARBA00022679"/>
    </source>
</evidence>
<dbReference type="Pfam" id="PF06029">
    <property type="entry name" value="AlkA_N"/>
    <property type="match status" value="1"/>
</dbReference>
<dbReference type="GO" id="GO:0006285">
    <property type="term" value="P:base-excision repair, AP site formation"/>
    <property type="evidence" value="ECO:0007669"/>
    <property type="project" value="TreeGrafter"/>
</dbReference>
<dbReference type="PANTHER" id="PTHR43003">
    <property type="entry name" value="DNA-3-METHYLADENINE GLYCOSYLASE"/>
    <property type="match status" value="1"/>
</dbReference>
<keyword evidence="5" id="KW-0808">Transferase</keyword>
<dbReference type="Gene3D" id="1.10.340.30">
    <property type="entry name" value="Hypothetical protein, domain 2"/>
    <property type="match status" value="1"/>
</dbReference>
<feature type="domain" description="HTH araC/xylS-type" evidence="14">
    <location>
        <begin position="87"/>
        <end position="185"/>
    </location>
</feature>
<dbReference type="InterPro" id="IPR010316">
    <property type="entry name" value="AlkA_N"/>
</dbReference>
<dbReference type="GO" id="GO:0005737">
    <property type="term" value="C:cytoplasm"/>
    <property type="evidence" value="ECO:0007669"/>
    <property type="project" value="TreeGrafter"/>
</dbReference>
<evidence type="ECO:0000256" key="8">
    <source>
        <dbReference type="ARBA" id="ARBA00022833"/>
    </source>
</evidence>
<evidence type="ECO:0000256" key="10">
    <source>
        <dbReference type="ARBA" id="ARBA00023125"/>
    </source>
</evidence>
<name>A0A975G3W2_9CAUL</name>
<dbReference type="GO" id="GO:0008270">
    <property type="term" value="F:zinc ion binding"/>
    <property type="evidence" value="ECO:0007669"/>
    <property type="project" value="InterPro"/>
</dbReference>
<gene>
    <name evidence="15" type="ORF">KCG34_04495</name>
</gene>
<evidence type="ECO:0000256" key="9">
    <source>
        <dbReference type="ARBA" id="ARBA00023015"/>
    </source>
</evidence>
<evidence type="ECO:0000313" key="15">
    <source>
        <dbReference type="EMBL" id="QUD90665.1"/>
    </source>
</evidence>
<dbReference type="EMBL" id="CP073078">
    <property type="protein sequence ID" value="QUD90665.1"/>
    <property type="molecule type" value="Genomic_DNA"/>
</dbReference>
<dbReference type="GO" id="GO:0006307">
    <property type="term" value="P:DNA alkylation repair"/>
    <property type="evidence" value="ECO:0007669"/>
    <property type="project" value="TreeGrafter"/>
</dbReference>
<dbReference type="FunFam" id="3.40.10.10:FF:000001">
    <property type="entry name" value="DNA-3-methyladenine glycosylase 2"/>
    <property type="match status" value="1"/>
</dbReference>
<keyword evidence="4" id="KW-0489">Methyltransferase</keyword>
<evidence type="ECO:0000256" key="2">
    <source>
        <dbReference type="ARBA" id="ARBA00001947"/>
    </source>
</evidence>
<dbReference type="SMART" id="SM00478">
    <property type="entry name" value="ENDO3c"/>
    <property type="match status" value="1"/>
</dbReference>
<evidence type="ECO:0000256" key="1">
    <source>
        <dbReference type="ARBA" id="ARBA00000086"/>
    </source>
</evidence>
<dbReference type="Gene3D" id="1.10.10.60">
    <property type="entry name" value="Homeodomain-like"/>
    <property type="match status" value="1"/>
</dbReference>
<dbReference type="Gene3D" id="3.40.10.10">
    <property type="entry name" value="DNA Methylphosphotriester Repair Domain"/>
    <property type="match status" value="1"/>
</dbReference>
<keyword evidence="7" id="KW-0227">DNA damage</keyword>
<dbReference type="GO" id="GO:0008725">
    <property type="term" value="F:DNA-3-methyladenine glycosylase activity"/>
    <property type="evidence" value="ECO:0007669"/>
    <property type="project" value="TreeGrafter"/>
</dbReference>
<dbReference type="GO" id="GO:0032259">
    <property type="term" value="P:methylation"/>
    <property type="evidence" value="ECO:0007669"/>
    <property type="project" value="UniProtKB-KW"/>
</dbReference>
<dbReference type="Pfam" id="PF00730">
    <property type="entry name" value="HhH-GPD"/>
    <property type="match status" value="1"/>
</dbReference>
<dbReference type="InterPro" id="IPR011257">
    <property type="entry name" value="DNA_glycosylase"/>
</dbReference>
<dbReference type="InterPro" id="IPR004026">
    <property type="entry name" value="Ada_DNA_repair_Zn-bd"/>
</dbReference>
<dbReference type="Pfam" id="PF12833">
    <property type="entry name" value="HTH_18"/>
    <property type="match status" value="1"/>
</dbReference>
<dbReference type="InterPro" id="IPR003265">
    <property type="entry name" value="HhH-GPD_domain"/>
</dbReference>
<evidence type="ECO:0000256" key="13">
    <source>
        <dbReference type="ARBA" id="ARBA00023204"/>
    </source>
</evidence>
<evidence type="ECO:0000256" key="6">
    <source>
        <dbReference type="ARBA" id="ARBA00022723"/>
    </source>
</evidence>
<dbReference type="GO" id="GO:0008168">
    <property type="term" value="F:methyltransferase activity"/>
    <property type="evidence" value="ECO:0007669"/>
    <property type="project" value="UniProtKB-KW"/>
</dbReference>
<dbReference type="PANTHER" id="PTHR43003:SF13">
    <property type="entry name" value="DNA-3-METHYLADENINE GLYCOSYLASE 2"/>
    <property type="match status" value="1"/>
</dbReference>
<keyword evidence="16" id="KW-1185">Reference proteome</keyword>
<comment type="cofactor">
    <cofactor evidence="2">
        <name>Zn(2+)</name>
        <dbReference type="ChEBI" id="CHEBI:29105"/>
    </cofactor>
</comment>
<keyword evidence="12" id="KW-0804">Transcription</keyword>
<keyword evidence="13" id="KW-0234">DNA repair</keyword>
<dbReference type="Pfam" id="PF02805">
    <property type="entry name" value="Ada_Zn_binding"/>
    <property type="match status" value="1"/>
</dbReference>
<comment type="catalytic activity">
    <reaction evidence="1">
        <text>Hydrolysis of alkylated DNA, releasing 3-methyladenine, 3-methylguanine, 7-methylguanine and 7-methyladenine.</text>
        <dbReference type="EC" id="3.2.2.21"/>
    </reaction>
</comment>
<keyword evidence="11" id="KW-0010">Activator</keyword>
<dbReference type="InterPro" id="IPR009057">
    <property type="entry name" value="Homeodomain-like_sf"/>
</dbReference>
<sequence length="502" mass="54126">MDLDHDACYRAFQTRDARFDGRLFSGVKTTGIYCRPICPARTPKPENMVFFASAAAAQAAGFRPCLRCRPETSPDLGAWRGAANTVSRALALIETGALDAGDVEALAERLGVGERQLRRLFRQHLGASPIAVAQTRRVLLAKQLIHETRLPMAEVAMAAGFGSIRRFNETFQVLFGRPPGALRRGAQPEVSAQGDDALFIRLPYRPPYDWDSIVGFLAHRAIPGVEVVSPRSYARTIAIGGDQGLLVVRPLEGDRLGVEIRFPKLSALPAIIARVRRVFDLAADPLTIGAQLSRDPALAPLVAARPGLRTPGAWDGFELSMRAILGQQITVTAATVLAGKLVAAYGDPLPDALQGRVEGLTHTFPRAAAIADQDLGLVLGMPRARAKALSSMAAAVVADPLIFGARANLDEAVARLKALPGIGEWTAQYIAMREMREPDAFPHGDIGLMRALADEQGVRPTPAELLARAEAWRPWRAYAALHLWASDPLPTPKTKPDARQAA</sequence>
<dbReference type="InterPro" id="IPR051912">
    <property type="entry name" value="Alkylbase_DNA_Glycosylase/TA"/>
</dbReference>
<dbReference type="SUPFAM" id="SSF57884">
    <property type="entry name" value="Ada DNA repair protein, N-terminal domain (N-Ada 10)"/>
    <property type="match status" value="1"/>
</dbReference>
<dbReference type="GO" id="GO:0043916">
    <property type="term" value="F:DNA-7-methylguanine glycosylase activity"/>
    <property type="evidence" value="ECO:0007669"/>
    <property type="project" value="TreeGrafter"/>
</dbReference>
<dbReference type="AlphaFoldDB" id="A0A975G3W2"/>
<keyword evidence="10" id="KW-0238">DNA-binding</keyword>
<evidence type="ECO:0000256" key="12">
    <source>
        <dbReference type="ARBA" id="ARBA00023163"/>
    </source>
</evidence>
<evidence type="ECO:0000256" key="7">
    <source>
        <dbReference type="ARBA" id="ARBA00022763"/>
    </source>
</evidence>
<accession>A0A975G3W2</accession>
<dbReference type="GO" id="GO:0003700">
    <property type="term" value="F:DNA-binding transcription factor activity"/>
    <property type="evidence" value="ECO:0007669"/>
    <property type="project" value="InterPro"/>
</dbReference>
<dbReference type="SUPFAM" id="SSF55945">
    <property type="entry name" value="TATA-box binding protein-like"/>
    <property type="match status" value="1"/>
</dbReference>
<dbReference type="GO" id="GO:0032131">
    <property type="term" value="F:alkylated DNA binding"/>
    <property type="evidence" value="ECO:0007669"/>
    <property type="project" value="TreeGrafter"/>
</dbReference>
<dbReference type="PROSITE" id="PS01124">
    <property type="entry name" value="HTH_ARAC_FAMILY_2"/>
    <property type="match status" value="1"/>
</dbReference>
<dbReference type="Gene3D" id="3.30.310.20">
    <property type="entry name" value="DNA-3-methyladenine glycosylase AlkA, N-terminal domain"/>
    <property type="match status" value="1"/>
</dbReference>
<dbReference type="SMART" id="SM00342">
    <property type="entry name" value="HTH_ARAC"/>
    <property type="match status" value="1"/>
</dbReference>
<dbReference type="SUPFAM" id="SSF48150">
    <property type="entry name" value="DNA-glycosylase"/>
    <property type="match status" value="1"/>
</dbReference>
<dbReference type="InterPro" id="IPR018060">
    <property type="entry name" value="HTH_AraC"/>
</dbReference>
<dbReference type="SMART" id="SM01009">
    <property type="entry name" value="AlkA_N"/>
    <property type="match status" value="1"/>
</dbReference>
<organism evidence="15 16">
    <name type="scientific">Phenylobacterium montanum</name>
    <dbReference type="NCBI Taxonomy" id="2823693"/>
    <lineage>
        <taxon>Bacteria</taxon>
        <taxon>Pseudomonadati</taxon>
        <taxon>Pseudomonadota</taxon>
        <taxon>Alphaproteobacteria</taxon>
        <taxon>Caulobacterales</taxon>
        <taxon>Caulobacteraceae</taxon>
        <taxon>Phenylobacterium</taxon>
    </lineage>
</organism>
<dbReference type="Proteomes" id="UP000676409">
    <property type="component" value="Chromosome"/>
</dbReference>
<dbReference type="CDD" id="cd00056">
    <property type="entry name" value="ENDO3c"/>
    <property type="match status" value="1"/>
</dbReference>
<evidence type="ECO:0000256" key="3">
    <source>
        <dbReference type="ARBA" id="ARBA00012000"/>
    </source>
</evidence>
<dbReference type="GO" id="GO:0032993">
    <property type="term" value="C:protein-DNA complex"/>
    <property type="evidence" value="ECO:0007669"/>
    <property type="project" value="TreeGrafter"/>
</dbReference>
<keyword evidence="6" id="KW-0479">Metal-binding</keyword>
<evidence type="ECO:0000313" key="16">
    <source>
        <dbReference type="Proteomes" id="UP000676409"/>
    </source>
</evidence>